<evidence type="ECO:0000256" key="4">
    <source>
        <dbReference type="PIRNR" id="PIRNR006230"/>
    </source>
</evidence>
<organism evidence="7 8">
    <name type="scientific">Alicyclobacillus mengziensis</name>
    <dbReference type="NCBI Taxonomy" id="2931921"/>
    <lineage>
        <taxon>Bacteria</taxon>
        <taxon>Bacillati</taxon>
        <taxon>Bacillota</taxon>
        <taxon>Bacilli</taxon>
        <taxon>Bacillales</taxon>
        <taxon>Alicyclobacillaceae</taxon>
        <taxon>Alicyclobacillus</taxon>
    </lineage>
</organism>
<dbReference type="PANTHER" id="PTHR45782">
    <property type="entry name" value="MITOCHONDRIAL RIBOSOME-ASSOCIATED GTPASE 1"/>
    <property type="match status" value="1"/>
</dbReference>
<evidence type="ECO:0000256" key="2">
    <source>
        <dbReference type="ARBA" id="ARBA00022741"/>
    </source>
</evidence>
<comment type="similarity">
    <text evidence="4">Belongs to the TRAFAC class YlqF/YawG GTPase family. MTG1 subfamily.</text>
</comment>
<feature type="binding site" evidence="5">
    <location>
        <position position="174"/>
    </location>
    <ligand>
        <name>GTP</name>
        <dbReference type="ChEBI" id="CHEBI:37565"/>
    </ligand>
</feature>
<dbReference type="RefSeq" id="WP_206658859.1">
    <property type="nucleotide sequence ID" value="NZ_CP071182.1"/>
</dbReference>
<keyword evidence="4" id="KW-0963">Cytoplasm</keyword>
<dbReference type="EMBL" id="CP071182">
    <property type="protein sequence ID" value="QSO49550.1"/>
    <property type="molecule type" value="Genomic_DNA"/>
</dbReference>
<dbReference type="InterPro" id="IPR027417">
    <property type="entry name" value="P-loop_NTPase"/>
</dbReference>
<evidence type="ECO:0000256" key="5">
    <source>
        <dbReference type="PIRSR" id="PIRSR006230-1"/>
    </source>
</evidence>
<evidence type="ECO:0000313" key="8">
    <source>
        <dbReference type="Proteomes" id="UP000663505"/>
    </source>
</evidence>
<dbReference type="Gene3D" id="3.40.50.300">
    <property type="entry name" value="P-loop containing nucleotide triphosphate hydrolases"/>
    <property type="match status" value="1"/>
</dbReference>
<evidence type="ECO:0000256" key="1">
    <source>
        <dbReference type="ARBA" id="ARBA00014898"/>
    </source>
</evidence>
<gene>
    <name evidence="7" type="primary">ylqF</name>
    <name evidence="7" type="ORF">JZ786_12015</name>
</gene>
<feature type="domain" description="CP-type G" evidence="6">
    <location>
        <begin position="16"/>
        <end position="178"/>
    </location>
</feature>
<dbReference type="GO" id="GO:0003924">
    <property type="term" value="F:GTPase activity"/>
    <property type="evidence" value="ECO:0007669"/>
    <property type="project" value="TreeGrafter"/>
</dbReference>
<dbReference type="InterPro" id="IPR030378">
    <property type="entry name" value="G_CP_dom"/>
</dbReference>
<protein>
    <recommendedName>
        <fullName evidence="1 4">Ribosome biogenesis GTPase A</fullName>
    </recommendedName>
</protein>
<dbReference type="GO" id="GO:0005525">
    <property type="term" value="F:GTP binding"/>
    <property type="evidence" value="ECO:0007669"/>
    <property type="project" value="UniProtKB-KW"/>
</dbReference>
<name>A0A9X7Z9E0_9BACL</name>
<dbReference type="FunFam" id="3.40.50.300:FF:000590">
    <property type="entry name" value="Ribosome biogenesis GTPase A"/>
    <property type="match status" value="1"/>
</dbReference>
<evidence type="ECO:0000313" key="7">
    <source>
        <dbReference type="EMBL" id="QSO49550.1"/>
    </source>
</evidence>
<dbReference type="PANTHER" id="PTHR45782:SF4">
    <property type="entry name" value="MITOCHONDRIAL RIBOSOME-ASSOCIATED GTPASE 1"/>
    <property type="match status" value="1"/>
</dbReference>
<keyword evidence="3 4" id="KW-0342">GTP-binding</keyword>
<dbReference type="CDD" id="cd01856">
    <property type="entry name" value="YlqF"/>
    <property type="match status" value="1"/>
</dbReference>
<dbReference type="Gene3D" id="1.10.1580.10">
    <property type="match status" value="1"/>
</dbReference>
<comment type="function">
    <text evidence="4">Required for a late step of 50S ribosomal subunit assembly. Has GTPase activity.</text>
</comment>
<keyword evidence="2 4" id="KW-0547">Nucleotide-binding</keyword>
<dbReference type="Pfam" id="PF01926">
    <property type="entry name" value="MMR_HSR1"/>
    <property type="match status" value="1"/>
</dbReference>
<reference evidence="7 8" key="1">
    <citation type="submission" date="2021-02" db="EMBL/GenBank/DDBJ databases">
        <title>Alicyclobacillus curvatus sp. nov. and Alicyclobacillus mengziensis sp. nov., two acidophilic bacteria isolated from acid mine drainage.</title>
        <authorList>
            <person name="Huang Y."/>
        </authorList>
    </citation>
    <scope>NUCLEOTIDE SEQUENCE [LARGE SCALE GENOMIC DNA]</scope>
    <source>
        <strain evidence="7 8">S30H14</strain>
    </source>
</reference>
<keyword evidence="8" id="KW-1185">Reference proteome</keyword>
<dbReference type="GO" id="GO:0005737">
    <property type="term" value="C:cytoplasm"/>
    <property type="evidence" value="ECO:0007669"/>
    <property type="project" value="UniProtKB-SubCell"/>
</dbReference>
<dbReference type="InterPro" id="IPR019991">
    <property type="entry name" value="GTP-bd_ribosome_bgen"/>
</dbReference>
<accession>A0A9X7Z9E0</accession>
<sequence length="295" mass="32872">MQPIHWFPGHMAKARREIADQLKSVDVVLEIVDVRLPRASANPMLQDLVGKKPRVLVLTREDLADPTVTAAWLEYFRSEKQLAVVVDARTGRGIRDITRALEQAASDKRAKEASRGLKPGTIRTMVVGIPNVGKSSVINRLAGRAATKIGDRPGITKTQQWIRLEGIDLLDTPGVLWPKIEDQRAGYILAITGAIKAEILDMQLLAAYLISWFSQHYRSAMLERYGVDVQPFLWEGVESSWEKAEPILEAVAARRGFRRSGGILDVERAAELLIRETQTGKLGRLSFETPPIHLS</sequence>
<dbReference type="AlphaFoldDB" id="A0A9X7Z9E0"/>
<dbReference type="PIRSF" id="PIRSF006230">
    <property type="entry name" value="MG442"/>
    <property type="match status" value="1"/>
</dbReference>
<evidence type="ECO:0000256" key="3">
    <source>
        <dbReference type="ARBA" id="ARBA00023134"/>
    </source>
</evidence>
<dbReference type="InterPro" id="IPR006073">
    <property type="entry name" value="GTP-bd"/>
</dbReference>
<proteinExistence type="inferred from homology"/>
<dbReference type="NCBIfam" id="TIGR03596">
    <property type="entry name" value="GTPase_YlqF"/>
    <property type="match status" value="1"/>
</dbReference>
<dbReference type="Proteomes" id="UP000663505">
    <property type="component" value="Chromosome"/>
</dbReference>
<comment type="subcellular location">
    <subcellularLocation>
        <location evidence="4">Cytoplasm</location>
    </subcellularLocation>
</comment>
<dbReference type="KEGG" id="afx:JZ786_12015"/>
<dbReference type="PROSITE" id="PS51721">
    <property type="entry name" value="G_CP"/>
    <property type="match status" value="1"/>
</dbReference>
<dbReference type="InterPro" id="IPR016478">
    <property type="entry name" value="GTPase_MTG1"/>
</dbReference>
<evidence type="ECO:0000259" key="6">
    <source>
        <dbReference type="PROSITE" id="PS51721"/>
    </source>
</evidence>
<dbReference type="InterPro" id="IPR023179">
    <property type="entry name" value="GTP-bd_ortho_bundle_sf"/>
</dbReference>
<feature type="binding site" evidence="5">
    <location>
        <begin position="131"/>
        <end position="136"/>
    </location>
    <ligand>
        <name>GTP</name>
        <dbReference type="ChEBI" id="CHEBI:37565"/>
    </ligand>
</feature>
<dbReference type="SUPFAM" id="SSF52540">
    <property type="entry name" value="P-loop containing nucleoside triphosphate hydrolases"/>
    <property type="match status" value="1"/>
</dbReference>
<dbReference type="GO" id="GO:0006412">
    <property type="term" value="P:translation"/>
    <property type="evidence" value="ECO:0007669"/>
    <property type="project" value="TreeGrafter"/>
</dbReference>